<evidence type="ECO:0000313" key="2">
    <source>
        <dbReference type="Proteomes" id="UP001165085"/>
    </source>
</evidence>
<proteinExistence type="predicted"/>
<dbReference type="AlphaFoldDB" id="A0A9W7AVB7"/>
<accession>A0A9W7AVB7</accession>
<name>A0A9W7AVB7_9STRA</name>
<dbReference type="OrthoDB" id="10403104at2759"/>
<organism evidence="1 2">
    <name type="scientific">Triparma strigata</name>
    <dbReference type="NCBI Taxonomy" id="1606541"/>
    <lineage>
        <taxon>Eukaryota</taxon>
        <taxon>Sar</taxon>
        <taxon>Stramenopiles</taxon>
        <taxon>Ochrophyta</taxon>
        <taxon>Bolidophyceae</taxon>
        <taxon>Parmales</taxon>
        <taxon>Triparmaceae</taxon>
        <taxon>Triparma</taxon>
    </lineage>
</organism>
<comment type="caution">
    <text evidence="1">The sequence shown here is derived from an EMBL/GenBank/DDBJ whole genome shotgun (WGS) entry which is preliminary data.</text>
</comment>
<dbReference type="Proteomes" id="UP001165085">
    <property type="component" value="Unassembled WGS sequence"/>
</dbReference>
<gene>
    <name evidence="1" type="ORF">TrST_g14215</name>
</gene>
<sequence length="628" mass="70586">MTITTTRRFVRDSAKAVASSEEAKTKEEDPLLRSKLINKQIQSCIISDRVGISLKGREPPHMSLIKFSKSQSHLFNGVNWGTMFSVLVALPKHYLENISENANLKLLIDEFEQLVALRGVDWIGPRETANIVRAMGKLDLVFPNLVAEVSKKSFALKVMEKDGPKGLTQILHGLAAVKALTPNFASAMNNDVFVKSYLTPPLVTPITRTICALSAFDVHCDKFVKMLGQEDLVGKFRRSRDNVKVKEMLESVAEMQQKYGGRDWPPEMYQIPMSFLNMLDEQPRVEEIAVRNPPAVLPGQFNAMVAVQHRAHNHAKEILNNADIYCGLDPNLLRKLVWSFAESGSQCEPLFKFINARASSPNFAKMGSLDFNSAFLYLTSRLGYFDADNIYSSILSQSSCDRLINMQLSQASPDTRIPTKILWAVAYAGKVKANEVSVRRLWNSVTSMDILTRGNLRELHHAKILAAKEGVELEWTDDKIGPSKAYNRSKIEELHAPLDKFGYNRARAATALRNILRKHGLDNFKERHHYVADIASHDGSSLTTFDVCFEEAKIGIDLPQRKNFLFDVTGRKDLLYSHDGRLKAKKRFAKAEGWTTLFMSFPEVDMLAGPEDLIDEGAIIDRLRDAGL</sequence>
<dbReference type="EMBL" id="BRXY01000224">
    <property type="protein sequence ID" value="GMH78569.1"/>
    <property type="molecule type" value="Genomic_DNA"/>
</dbReference>
<protein>
    <submittedName>
        <fullName evidence="1">Uncharacterized protein</fullName>
    </submittedName>
</protein>
<evidence type="ECO:0000313" key="1">
    <source>
        <dbReference type="EMBL" id="GMH78569.1"/>
    </source>
</evidence>
<reference evidence="2" key="1">
    <citation type="journal article" date="2023" name="Commun. Biol.">
        <title>Genome analysis of Parmales, the sister group of diatoms, reveals the evolutionary specialization of diatoms from phago-mixotrophs to photoautotrophs.</title>
        <authorList>
            <person name="Ban H."/>
            <person name="Sato S."/>
            <person name="Yoshikawa S."/>
            <person name="Yamada K."/>
            <person name="Nakamura Y."/>
            <person name="Ichinomiya M."/>
            <person name="Sato N."/>
            <person name="Blanc-Mathieu R."/>
            <person name="Endo H."/>
            <person name="Kuwata A."/>
            <person name="Ogata H."/>
        </authorList>
    </citation>
    <scope>NUCLEOTIDE SEQUENCE [LARGE SCALE GENOMIC DNA]</scope>
    <source>
        <strain evidence="2">NIES 3701</strain>
    </source>
</reference>
<keyword evidence="2" id="KW-1185">Reference proteome</keyword>